<dbReference type="PROSITE" id="PS50949">
    <property type="entry name" value="HTH_GNTR"/>
    <property type="match status" value="1"/>
</dbReference>
<keyword evidence="3" id="KW-0805">Transcription regulation</keyword>
<dbReference type="EMBL" id="QUAB01000041">
    <property type="protein sequence ID" value="REJ05587.1"/>
    <property type="molecule type" value="Genomic_DNA"/>
</dbReference>
<dbReference type="GO" id="GO:0003677">
    <property type="term" value="F:DNA binding"/>
    <property type="evidence" value="ECO:0007669"/>
    <property type="project" value="UniProtKB-KW"/>
</dbReference>
<evidence type="ECO:0000313" key="8">
    <source>
        <dbReference type="Proteomes" id="UP000262172"/>
    </source>
</evidence>
<dbReference type="SMART" id="SM00345">
    <property type="entry name" value="HTH_GNTR"/>
    <property type="match status" value="1"/>
</dbReference>
<dbReference type="PANTHER" id="PTHR46577">
    <property type="entry name" value="HTH-TYPE TRANSCRIPTIONAL REGULATORY PROTEIN GABR"/>
    <property type="match status" value="1"/>
</dbReference>
<keyword evidence="8" id="KW-1185">Reference proteome</keyword>
<dbReference type="RefSeq" id="WP_116242210.1">
    <property type="nucleotide sequence ID" value="NZ_QUAB01000041.1"/>
</dbReference>
<dbReference type="Gene3D" id="1.10.10.10">
    <property type="entry name" value="Winged helix-like DNA-binding domain superfamily/Winged helix DNA-binding domain"/>
    <property type="match status" value="1"/>
</dbReference>
<comment type="similarity">
    <text evidence="1">In the C-terminal section; belongs to the class-I pyridoxal-phosphate-dependent aminotransferase family.</text>
</comment>
<name>A0A371NUJ8_9MICO</name>
<dbReference type="InterPro" id="IPR004839">
    <property type="entry name" value="Aminotransferase_I/II_large"/>
</dbReference>
<organism evidence="7 8">
    <name type="scientific">Microbacterium bovistercoris</name>
    <dbReference type="NCBI Taxonomy" id="2293570"/>
    <lineage>
        <taxon>Bacteria</taxon>
        <taxon>Bacillati</taxon>
        <taxon>Actinomycetota</taxon>
        <taxon>Actinomycetes</taxon>
        <taxon>Micrococcales</taxon>
        <taxon>Microbacteriaceae</taxon>
        <taxon>Microbacterium</taxon>
    </lineage>
</organism>
<dbReference type="InterPro" id="IPR015421">
    <property type="entry name" value="PyrdxlP-dep_Trfase_major"/>
</dbReference>
<dbReference type="CDD" id="cd07377">
    <property type="entry name" value="WHTH_GntR"/>
    <property type="match status" value="1"/>
</dbReference>
<dbReference type="OrthoDB" id="199743at2"/>
<dbReference type="Pfam" id="PF00155">
    <property type="entry name" value="Aminotran_1_2"/>
    <property type="match status" value="1"/>
</dbReference>
<dbReference type="CDD" id="cd00609">
    <property type="entry name" value="AAT_like"/>
    <property type="match status" value="1"/>
</dbReference>
<dbReference type="InterPro" id="IPR051446">
    <property type="entry name" value="HTH_trans_reg/aminotransferase"/>
</dbReference>
<keyword evidence="7" id="KW-0808">Transferase</keyword>
<keyword evidence="2" id="KW-0663">Pyridoxal phosphate</keyword>
<dbReference type="GO" id="GO:0008483">
    <property type="term" value="F:transaminase activity"/>
    <property type="evidence" value="ECO:0007669"/>
    <property type="project" value="UniProtKB-KW"/>
</dbReference>
<dbReference type="GO" id="GO:0003700">
    <property type="term" value="F:DNA-binding transcription factor activity"/>
    <property type="evidence" value="ECO:0007669"/>
    <property type="project" value="InterPro"/>
</dbReference>
<keyword evidence="4" id="KW-0238">DNA-binding</keyword>
<dbReference type="InterPro" id="IPR036390">
    <property type="entry name" value="WH_DNA-bd_sf"/>
</dbReference>
<evidence type="ECO:0000259" key="6">
    <source>
        <dbReference type="PROSITE" id="PS50949"/>
    </source>
</evidence>
<keyword evidence="7" id="KW-0032">Aminotransferase</keyword>
<dbReference type="InterPro" id="IPR036388">
    <property type="entry name" value="WH-like_DNA-bd_sf"/>
</dbReference>
<accession>A0A371NUJ8</accession>
<evidence type="ECO:0000256" key="1">
    <source>
        <dbReference type="ARBA" id="ARBA00005384"/>
    </source>
</evidence>
<dbReference type="Pfam" id="PF00392">
    <property type="entry name" value="GntR"/>
    <property type="match status" value="1"/>
</dbReference>
<dbReference type="GO" id="GO:0030170">
    <property type="term" value="F:pyridoxal phosphate binding"/>
    <property type="evidence" value="ECO:0007669"/>
    <property type="project" value="InterPro"/>
</dbReference>
<feature type="domain" description="HTH gntR-type" evidence="6">
    <location>
        <begin position="16"/>
        <end position="84"/>
    </location>
</feature>
<gene>
    <name evidence="7" type="ORF">DY023_10190</name>
</gene>
<evidence type="ECO:0000256" key="2">
    <source>
        <dbReference type="ARBA" id="ARBA00022898"/>
    </source>
</evidence>
<dbReference type="PANTHER" id="PTHR46577:SF1">
    <property type="entry name" value="HTH-TYPE TRANSCRIPTIONAL REGULATORY PROTEIN GABR"/>
    <property type="match status" value="1"/>
</dbReference>
<protein>
    <submittedName>
        <fullName evidence="7">PLP-dependent aminotransferase family protein</fullName>
    </submittedName>
</protein>
<proteinExistence type="inferred from homology"/>
<evidence type="ECO:0000256" key="4">
    <source>
        <dbReference type="ARBA" id="ARBA00023125"/>
    </source>
</evidence>
<dbReference type="InterPro" id="IPR015424">
    <property type="entry name" value="PyrdxlP-dep_Trfase"/>
</dbReference>
<dbReference type="AlphaFoldDB" id="A0A371NUJ8"/>
<dbReference type="SUPFAM" id="SSF46785">
    <property type="entry name" value="Winged helix' DNA-binding domain"/>
    <property type="match status" value="1"/>
</dbReference>
<comment type="caution">
    <text evidence="7">The sequence shown here is derived from an EMBL/GenBank/DDBJ whole genome shotgun (WGS) entry which is preliminary data.</text>
</comment>
<dbReference type="SUPFAM" id="SSF53383">
    <property type="entry name" value="PLP-dependent transferases"/>
    <property type="match status" value="1"/>
</dbReference>
<dbReference type="InterPro" id="IPR000524">
    <property type="entry name" value="Tscrpt_reg_HTH_GntR"/>
</dbReference>
<keyword evidence="5" id="KW-0804">Transcription</keyword>
<evidence type="ECO:0000313" key="7">
    <source>
        <dbReference type="EMBL" id="REJ05587.1"/>
    </source>
</evidence>
<evidence type="ECO:0000256" key="3">
    <source>
        <dbReference type="ARBA" id="ARBA00023015"/>
    </source>
</evidence>
<reference evidence="7 8" key="1">
    <citation type="submission" date="2018-08" db="EMBL/GenBank/DDBJ databases">
        <title>Isolation, diversity and antifungal activity of Actinobacteria from cow dung.</title>
        <authorList>
            <person name="Ling L."/>
        </authorList>
    </citation>
    <scope>NUCLEOTIDE SEQUENCE [LARGE SCALE GENOMIC DNA]</scope>
    <source>
        <strain evidence="7 8">NEAU-LLE</strain>
    </source>
</reference>
<sequence length="467" mass="49562">MTSRLVSLLGVQSAAGASAVSLADQIRALVLDGRLTVGERLPSERALALELRRSRSTITHAYDVLAEGGYVDRVHGGGTRVTLPHHGLAPALASDDDAIDMSVASMGSTPGLYDATVRALPRLAALRSSSGYSLQGLPDFRDAVARRFTERGAPTSADEIVITAGAMQALNLVLSAIGRRGERALIEQPTFPHAIEALHRHGYRMLPTPVDQDGWDAVHVTDTLLRARPHIAYLIPDFHNPTGATLPDDARSVIAATARSAGTQVIVDETTAELDIDRGWAPVPFGALGPHVITIGSLSKVAWGGLRLGWIRADRAMIGRLLSTRASYDLGTAFLEQCIAVELLADLPELARQVRARLAAGRHAISAGLSALDGPMMPEVHGGLSAWIDLGSPVSTELSLAARAHGLILPPGPRFATGGVLERRMRIPITHDPLTSAEAMRRLALAWGDVRRGAPHPAETLARTAVI</sequence>
<evidence type="ECO:0000256" key="5">
    <source>
        <dbReference type="ARBA" id="ARBA00023163"/>
    </source>
</evidence>
<dbReference type="Gene3D" id="3.40.640.10">
    <property type="entry name" value="Type I PLP-dependent aspartate aminotransferase-like (Major domain)"/>
    <property type="match status" value="1"/>
</dbReference>
<dbReference type="Proteomes" id="UP000262172">
    <property type="component" value="Unassembled WGS sequence"/>
</dbReference>